<organism evidence="2 3">
    <name type="scientific">Paenibacillus endophyticus</name>
    <dbReference type="NCBI Taxonomy" id="1294268"/>
    <lineage>
        <taxon>Bacteria</taxon>
        <taxon>Bacillati</taxon>
        <taxon>Bacillota</taxon>
        <taxon>Bacilli</taxon>
        <taxon>Bacillales</taxon>
        <taxon>Paenibacillaceae</taxon>
        <taxon>Paenibacillus</taxon>
    </lineage>
</organism>
<name>A0A7W5C5D9_9BACL</name>
<gene>
    <name evidence="2" type="ORF">FHS16_001153</name>
</gene>
<feature type="region of interest" description="Disordered" evidence="1">
    <location>
        <begin position="30"/>
        <end position="51"/>
    </location>
</feature>
<dbReference type="EMBL" id="JACHXW010000003">
    <property type="protein sequence ID" value="MBB3151110.1"/>
    <property type="molecule type" value="Genomic_DNA"/>
</dbReference>
<comment type="caution">
    <text evidence="2">The sequence shown here is derived from an EMBL/GenBank/DDBJ whole genome shotgun (WGS) entry which is preliminary data.</text>
</comment>
<accession>A0A7W5C5D9</accession>
<reference evidence="2 3" key="1">
    <citation type="submission" date="2020-08" db="EMBL/GenBank/DDBJ databases">
        <title>Genomic Encyclopedia of Type Strains, Phase III (KMG-III): the genomes of soil and plant-associated and newly described type strains.</title>
        <authorList>
            <person name="Whitman W."/>
        </authorList>
    </citation>
    <scope>NUCLEOTIDE SEQUENCE [LARGE SCALE GENOMIC DNA]</scope>
    <source>
        <strain evidence="2 3">CECT 8234</strain>
    </source>
</reference>
<dbReference type="Pfam" id="PF14006">
    <property type="entry name" value="YqzL"/>
    <property type="match status" value="1"/>
</dbReference>
<evidence type="ECO:0000313" key="3">
    <source>
        <dbReference type="Proteomes" id="UP000518605"/>
    </source>
</evidence>
<keyword evidence="3" id="KW-1185">Reference proteome</keyword>
<protein>
    <recommendedName>
        <fullName evidence="4">YqzL family protein</fullName>
    </recommendedName>
</protein>
<evidence type="ECO:0008006" key="4">
    <source>
        <dbReference type="Google" id="ProtNLM"/>
    </source>
</evidence>
<feature type="compositionally biased region" description="Acidic residues" evidence="1">
    <location>
        <begin position="37"/>
        <end position="51"/>
    </location>
</feature>
<evidence type="ECO:0000313" key="2">
    <source>
        <dbReference type="EMBL" id="MBB3151110.1"/>
    </source>
</evidence>
<dbReference type="InterPro" id="IPR025617">
    <property type="entry name" value="YqzL"/>
</dbReference>
<dbReference type="AlphaFoldDB" id="A0A7W5C5D9"/>
<proteinExistence type="predicted"/>
<dbReference type="RefSeq" id="WP_183559802.1">
    <property type="nucleotide sequence ID" value="NZ_CBCSLB010000036.1"/>
</dbReference>
<sequence length="51" mass="5730">MRNFSWKYFTLTGDVESFMLYKEVNQFGADGSSEATASEDDELAALDAEEI</sequence>
<dbReference type="Proteomes" id="UP000518605">
    <property type="component" value="Unassembled WGS sequence"/>
</dbReference>
<evidence type="ECO:0000256" key="1">
    <source>
        <dbReference type="SAM" id="MobiDB-lite"/>
    </source>
</evidence>